<dbReference type="PANTHER" id="PTHR43884:SF12">
    <property type="entry name" value="ISOVALERYL-COA DEHYDROGENASE, MITOCHONDRIAL-RELATED"/>
    <property type="match status" value="1"/>
</dbReference>
<feature type="domain" description="Acyl-CoA dehydrogenase/oxidase N-terminal" evidence="8">
    <location>
        <begin position="6"/>
        <end position="109"/>
    </location>
</feature>
<gene>
    <name evidence="9" type="ORF">SAMN02745215_01295</name>
</gene>
<dbReference type="Gene3D" id="1.10.540.10">
    <property type="entry name" value="Acyl-CoA dehydrogenase/oxidase, N-terminal domain"/>
    <property type="match status" value="1"/>
</dbReference>
<protein>
    <submittedName>
        <fullName evidence="9">Butyryl-CoA dehydrogenase</fullName>
    </submittedName>
</protein>
<dbReference type="RefSeq" id="WP_072771843.1">
    <property type="nucleotide sequence ID" value="NZ_FRDN01000005.1"/>
</dbReference>
<evidence type="ECO:0000256" key="1">
    <source>
        <dbReference type="ARBA" id="ARBA00001974"/>
    </source>
</evidence>
<dbReference type="Pfam" id="PF00441">
    <property type="entry name" value="Acyl-CoA_dh_1"/>
    <property type="match status" value="1"/>
</dbReference>
<dbReference type="STRING" id="1121395.SAMN02745215_01295"/>
<dbReference type="Pfam" id="PF02771">
    <property type="entry name" value="Acyl-CoA_dh_N"/>
    <property type="match status" value="1"/>
</dbReference>
<dbReference type="Gene3D" id="2.40.110.10">
    <property type="entry name" value="Butyryl-CoA Dehydrogenase, subunit A, domain 2"/>
    <property type="match status" value="1"/>
</dbReference>
<comment type="cofactor">
    <cofactor evidence="1 5">
        <name>FAD</name>
        <dbReference type="ChEBI" id="CHEBI:57692"/>
    </cofactor>
</comment>
<comment type="similarity">
    <text evidence="2 5">Belongs to the acyl-CoA dehydrogenase family.</text>
</comment>
<dbReference type="InterPro" id="IPR009075">
    <property type="entry name" value="AcylCo_DH/oxidase_C"/>
</dbReference>
<dbReference type="SUPFAM" id="SSF47203">
    <property type="entry name" value="Acyl-CoA dehydrogenase C-terminal domain-like"/>
    <property type="match status" value="1"/>
</dbReference>
<name>A0A1M7SXV7_9FIRM</name>
<evidence type="ECO:0000313" key="9">
    <source>
        <dbReference type="EMBL" id="SHN63329.1"/>
    </source>
</evidence>
<keyword evidence="5" id="KW-0560">Oxidoreductase</keyword>
<dbReference type="Gene3D" id="1.20.140.10">
    <property type="entry name" value="Butyryl-CoA Dehydrogenase, subunit A, domain 3"/>
    <property type="match status" value="1"/>
</dbReference>
<dbReference type="InterPro" id="IPR037069">
    <property type="entry name" value="AcylCoA_DH/ox_N_sf"/>
</dbReference>
<dbReference type="InterPro" id="IPR009100">
    <property type="entry name" value="AcylCoA_DH/oxidase_NM_dom_sf"/>
</dbReference>
<dbReference type="GO" id="GO:0050660">
    <property type="term" value="F:flavin adenine dinucleotide binding"/>
    <property type="evidence" value="ECO:0007669"/>
    <property type="project" value="InterPro"/>
</dbReference>
<evidence type="ECO:0000256" key="3">
    <source>
        <dbReference type="ARBA" id="ARBA00022630"/>
    </source>
</evidence>
<evidence type="ECO:0000256" key="2">
    <source>
        <dbReference type="ARBA" id="ARBA00009347"/>
    </source>
</evidence>
<evidence type="ECO:0000256" key="4">
    <source>
        <dbReference type="ARBA" id="ARBA00022827"/>
    </source>
</evidence>
<evidence type="ECO:0000259" key="8">
    <source>
        <dbReference type="Pfam" id="PF02771"/>
    </source>
</evidence>
<proteinExistence type="inferred from homology"/>
<dbReference type="AlphaFoldDB" id="A0A1M7SXV7"/>
<evidence type="ECO:0000259" key="7">
    <source>
        <dbReference type="Pfam" id="PF02770"/>
    </source>
</evidence>
<dbReference type="InterPro" id="IPR006091">
    <property type="entry name" value="Acyl-CoA_Oxase/DH_mid-dom"/>
</dbReference>
<dbReference type="Proteomes" id="UP000184010">
    <property type="component" value="Unassembled WGS sequence"/>
</dbReference>
<dbReference type="Pfam" id="PF02770">
    <property type="entry name" value="Acyl-CoA_dh_M"/>
    <property type="match status" value="1"/>
</dbReference>
<dbReference type="InterPro" id="IPR036250">
    <property type="entry name" value="AcylCo_DH-like_C"/>
</dbReference>
<evidence type="ECO:0000256" key="5">
    <source>
        <dbReference type="RuleBase" id="RU362125"/>
    </source>
</evidence>
<sequence length="366" mass="39682">MDFQLSEEQLLIRQSIREYAAENAQNRNSEEVVRNLAELDFLGIFYPEQYGGAGADFMSFVLCLEEMAQTSASAALIYASHCCLGAHPLAQWGTEEQKQQYLTKLCQGKRIGSWAYGEGSLGSDWLTINTTAEKNEGGYLLNGRKTYVVNAKEENLFIVFAKTAGEQMSAFIVEGESAGFSLGPAHPKMGLEGVTMADLILKDVRVPAASLLGRPGQGMEIYRETLSLQQIALAALALGIARSALARSISYGKERIQFGRPIIRFEALQVMVAKMAANIAAAGLQVYQAAGLPTRQGDLALEAGIARYLAQLAGEQACLEAVQIHGGYGYSAELGVEQLYRDMKGITLLDLPEKPLLLTIAQKITA</sequence>
<evidence type="ECO:0000313" key="10">
    <source>
        <dbReference type="Proteomes" id="UP000184010"/>
    </source>
</evidence>
<dbReference type="PANTHER" id="PTHR43884">
    <property type="entry name" value="ACYL-COA DEHYDROGENASE"/>
    <property type="match status" value="1"/>
</dbReference>
<keyword evidence="4 5" id="KW-0274">FAD</keyword>
<reference evidence="10" key="1">
    <citation type="submission" date="2016-12" db="EMBL/GenBank/DDBJ databases">
        <authorList>
            <person name="Varghese N."/>
            <person name="Submissions S."/>
        </authorList>
    </citation>
    <scope>NUCLEOTIDE SEQUENCE [LARGE SCALE GENOMIC DNA]</scope>
    <source>
        <strain evidence="10">DSM 11544</strain>
    </source>
</reference>
<dbReference type="InterPro" id="IPR046373">
    <property type="entry name" value="Acyl-CoA_Oxase/DH_mid-dom_sf"/>
</dbReference>
<keyword evidence="10" id="KW-1185">Reference proteome</keyword>
<dbReference type="PIRSF" id="PIRSF016578">
    <property type="entry name" value="HsaA"/>
    <property type="match status" value="1"/>
</dbReference>
<organism evidence="9 10">
    <name type="scientific">Desulfitobacterium chlororespirans DSM 11544</name>
    <dbReference type="NCBI Taxonomy" id="1121395"/>
    <lineage>
        <taxon>Bacteria</taxon>
        <taxon>Bacillati</taxon>
        <taxon>Bacillota</taxon>
        <taxon>Clostridia</taxon>
        <taxon>Eubacteriales</taxon>
        <taxon>Desulfitobacteriaceae</taxon>
        <taxon>Desulfitobacterium</taxon>
    </lineage>
</organism>
<feature type="domain" description="Acyl-CoA dehydrogenase/oxidase C-terminal" evidence="6">
    <location>
        <begin position="216"/>
        <end position="350"/>
    </location>
</feature>
<accession>A0A1M7SXV7</accession>
<keyword evidence="3 5" id="KW-0285">Flavoprotein</keyword>
<dbReference type="InterPro" id="IPR013786">
    <property type="entry name" value="AcylCoA_DH/ox_N"/>
</dbReference>
<dbReference type="SUPFAM" id="SSF56645">
    <property type="entry name" value="Acyl-CoA dehydrogenase NM domain-like"/>
    <property type="match status" value="1"/>
</dbReference>
<evidence type="ECO:0000259" key="6">
    <source>
        <dbReference type="Pfam" id="PF00441"/>
    </source>
</evidence>
<feature type="domain" description="Acyl-CoA oxidase/dehydrogenase middle" evidence="7">
    <location>
        <begin position="116"/>
        <end position="204"/>
    </location>
</feature>
<dbReference type="EMBL" id="FRDN01000005">
    <property type="protein sequence ID" value="SHN63329.1"/>
    <property type="molecule type" value="Genomic_DNA"/>
</dbReference>
<dbReference type="GO" id="GO:0003995">
    <property type="term" value="F:acyl-CoA dehydrogenase activity"/>
    <property type="evidence" value="ECO:0007669"/>
    <property type="project" value="TreeGrafter"/>
</dbReference>